<gene>
    <name evidence="1" type="ORF">Pmani_006679</name>
</gene>
<evidence type="ECO:0000313" key="1">
    <source>
        <dbReference type="EMBL" id="KAK4322576.1"/>
    </source>
</evidence>
<accession>A0AAE1Q9V6</accession>
<dbReference type="Gene3D" id="1.25.40.10">
    <property type="entry name" value="Tetratricopeptide repeat domain"/>
    <property type="match status" value="1"/>
</dbReference>
<dbReference type="AlphaFoldDB" id="A0AAE1Q9V6"/>
<evidence type="ECO:0000313" key="2">
    <source>
        <dbReference type="Proteomes" id="UP001292094"/>
    </source>
</evidence>
<organism evidence="1 2">
    <name type="scientific">Petrolisthes manimaculis</name>
    <dbReference type="NCBI Taxonomy" id="1843537"/>
    <lineage>
        <taxon>Eukaryota</taxon>
        <taxon>Metazoa</taxon>
        <taxon>Ecdysozoa</taxon>
        <taxon>Arthropoda</taxon>
        <taxon>Crustacea</taxon>
        <taxon>Multicrustacea</taxon>
        <taxon>Malacostraca</taxon>
        <taxon>Eumalacostraca</taxon>
        <taxon>Eucarida</taxon>
        <taxon>Decapoda</taxon>
        <taxon>Pleocyemata</taxon>
        <taxon>Anomura</taxon>
        <taxon>Galatheoidea</taxon>
        <taxon>Porcellanidae</taxon>
        <taxon>Petrolisthes</taxon>
    </lineage>
</organism>
<sequence length="122" mass="13677">MARLYLLTGKVDEAATLLTTLTERHPHHLTARVHMAQVRLQQKQYWASEELLKGVLTASPGHQEALYHLSLLYATTNRTEEALAAATEAARAYIQMLVIIMQHVSNLNLYFDSNNASGIQSM</sequence>
<dbReference type="Proteomes" id="UP001292094">
    <property type="component" value="Unassembled WGS sequence"/>
</dbReference>
<comment type="caution">
    <text evidence="1">The sequence shown here is derived from an EMBL/GenBank/DDBJ whole genome shotgun (WGS) entry which is preliminary data.</text>
</comment>
<protein>
    <recommendedName>
        <fullName evidence="3">Tetratricopeptide repeat protein</fullName>
    </recommendedName>
</protein>
<dbReference type="EMBL" id="JAWZYT010000510">
    <property type="protein sequence ID" value="KAK4322576.1"/>
    <property type="molecule type" value="Genomic_DNA"/>
</dbReference>
<name>A0AAE1Q9V6_9EUCA</name>
<keyword evidence="2" id="KW-1185">Reference proteome</keyword>
<reference evidence="1" key="1">
    <citation type="submission" date="2023-11" db="EMBL/GenBank/DDBJ databases">
        <title>Genome assemblies of two species of porcelain crab, Petrolisthes cinctipes and Petrolisthes manimaculis (Anomura: Porcellanidae).</title>
        <authorList>
            <person name="Angst P."/>
        </authorList>
    </citation>
    <scope>NUCLEOTIDE SEQUENCE</scope>
    <source>
        <strain evidence="1">PB745_02</strain>
        <tissue evidence="1">Gill</tissue>
    </source>
</reference>
<evidence type="ECO:0008006" key="3">
    <source>
        <dbReference type="Google" id="ProtNLM"/>
    </source>
</evidence>
<proteinExistence type="predicted"/>
<dbReference type="Pfam" id="PF13432">
    <property type="entry name" value="TPR_16"/>
    <property type="match status" value="1"/>
</dbReference>
<dbReference type="InterPro" id="IPR011990">
    <property type="entry name" value="TPR-like_helical_dom_sf"/>
</dbReference>
<dbReference type="SUPFAM" id="SSF48452">
    <property type="entry name" value="TPR-like"/>
    <property type="match status" value="1"/>
</dbReference>